<dbReference type="PANTHER" id="PTHR34704:SF1">
    <property type="entry name" value="ATPASE"/>
    <property type="match status" value="1"/>
</dbReference>
<evidence type="ECO:0000313" key="3">
    <source>
        <dbReference type="EMBL" id="RDB66437.1"/>
    </source>
</evidence>
<feature type="domain" description="ATPase" evidence="1">
    <location>
        <begin position="4"/>
        <end position="202"/>
    </location>
</feature>
<dbReference type="InterPro" id="IPR011579">
    <property type="entry name" value="ATPase_dom"/>
</dbReference>
<dbReference type="Pfam" id="PF03008">
    <property type="entry name" value="DUF234"/>
    <property type="match status" value="1"/>
</dbReference>
<reference evidence="3 4" key="1">
    <citation type="journal article" date="2018" name="Elife">
        <title>Discovery and characterization of a prevalent human gut bacterial enzyme sufficient for the inactivation of a family of plant toxins.</title>
        <authorList>
            <person name="Koppel N."/>
            <person name="Bisanz J.E."/>
            <person name="Pandelia M.E."/>
            <person name="Turnbaugh P.J."/>
            <person name="Balskus E.P."/>
        </authorList>
    </citation>
    <scope>NUCLEOTIDE SEQUENCE [LARGE SCALE GENOMIC DNA]</scope>
    <source>
        <strain evidence="3 4">3C</strain>
    </source>
</reference>
<dbReference type="SUPFAM" id="SSF52540">
    <property type="entry name" value="P-loop containing nucleoside triphosphate hydrolases"/>
    <property type="match status" value="1"/>
</dbReference>
<dbReference type="PANTHER" id="PTHR34704">
    <property type="entry name" value="ATPASE"/>
    <property type="match status" value="1"/>
</dbReference>
<dbReference type="InterPro" id="IPR027417">
    <property type="entry name" value="P-loop_NTPase"/>
</dbReference>
<evidence type="ECO:0000313" key="4">
    <source>
        <dbReference type="Proteomes" id="UP000254000"/>
    </source>
</evidence>
<dbReference type="Gene3D" id="3.40.50.300">
    <property type="entry name" value="P-loop containing nucleotide triphosphate hydrolases"/>
    <property type="match status" value="1"/>
</dbReference>
<accession>A0A369M680</accession>
<dbReference type="Proteomes" id="UP000254000">
    <property type="component" value="Unassembled WGS sequence"/>
</dbReference>
<sequence>MESFIGRRSELAVLEKQYERKSGFVVLYGRRRVGKTTLIKEFIKGKPALYFLASREAEALNIRRFAGDMADFVGQPALKEGNYTDWRPLFKAFADHEASERKVLVIDELPYLVKGNPAFPSVLQYAWDELLRDANVMLVICGSSVHMMRDVALSHDSPLYGRRTAQIRLKPMRFSEMASGFPEYGFSDLVDLFALTGGVPKYFEFFEPIDRFEECVKENVFSTSGFLYEEPRFLLDEDIRDPMNYLSILRAVSAGNRRQSDIAGMLGRKTGEMSPYLKTLAGLGFIERRVPFTEKYPERSKSGLYYICDTFVDFWFRYVQPFTGELEMGNMRPSLEAVERTFQSNFVPFVFETVSRQAFADLCAAGQIDFAPSRIGSYWNRRGSVEIDVGAVDNSSGRCFFGECKYREREPVSMGDFEVLRVKAESVPGPFDAPPLFGLFSRTGFSKELRAHAAGTSDVVLVNENEVVEG</sequence>
<dbReference type="GO" id="GO:0005524">
    <property type="term" value="F:ATP binding"/>
    <property type="evidence" value="ECO:0007669"/>
    <property type="project" value="InterPro"/>
</dbReference>
<dbReference type="GeneID" id="78358967"/>
<dbReference type="EMBL" id="PPTS01000002">
    <property type="protein sequence ID" value="RDB66437.1"/>
    <property type="molecule type" value="Genomic_DNA"/>
</dbReference>
<dbReference type="SUPFAM" id="SSF46785">
    <property type="entry name" value="Winged helix' DNA-binding domain"/>
    <property type="match status" value="1"/>
</dbReference>
<dbReference type="Pfam" id="PF01637">
    <property type="entry name" value="ATPase_2"/>
    <property type="match status" value="1"/>
</dbReference>
<protein>
    <submittedName>
        <fullName evidence="3">AAA family ATPase</fullName>
    </submittedName>
</protein>
<comment type="caution">
    <text evidence="3">The sequence shown here is derived from an EMBL/GenBank/DDBJ whole genome shotgun (WGS) entry which is preliminary data.</text>
</comment>
<dbReference type="InterPro" id="IPR004256">
    <property type="entry name" value="DUF234"/>
</dbReference>
<dbReference type="AlphaFoldDB" id="A0A369M680"/>
<dbReference type="OrthoDB" id="9813134at2"/>
<gene>
    <name evidence="3" type="ORF">C1877_04475</name>
</gene>
<dbReference type="RefSeq" id="WP_114568490.1">
    <property type="nucleotide sequence ID" value="NZ_CABMMS010000002.1"/>
</dbReference>
<evidence type="ECO:0000259" key="2">
    <source>
        <dbReference type="Pfam" id="PF03008"/>
    </source>
</evidence>
<dbReference type="InterPro" id="IPR036390">
    <property type="entry name" value="WH_DNA-bd_sf"/>
</dbReference>
<keyword evidence="4" id="KW-1185">Reference proteome</keyword>
<feature type="domain" description="DUF234" evidence="2">
    <location>
        <begin position="315"/>
        <end position="409"/>
    </location>
</feature>
<organism evidence="3 4">
    <name type="scientific">Gordonibacter pamelaeae</name>
    <dbReference type="NCBI Taxonomy" id="471189"/>
    <lineage>
        <taxon>Bacteria</taxon>
        <taxon>Bacillati</taxon>
        <taxon>Actinomycetota</taxon>
        <taxon>Coriobacteriia</taxon>
        <taxon>Eggerthellales</taxon>
        <taxon>Eggerthellaceae</taxon>
        <taxon>Gordonibacter</taxon>
    </lineage>
</organism>
<name>A0A369M680_9ACTN</name>
<evidence type="ECO:0000259" key="1">
    <source>
        <dbReference type="Pfam" id="PF01637"/>
    </source>
</evidence>
<proteinExistence type="predicted"/>